<name>A0ABQ5ATH9_9ASTR</name>
<organism evidence="3 4">
    <name type="scientific">Tanacetum coccineum</name>
    <dbReference type="NCBI Taxonomy" id="301880"/>
    <lineage>
        <taxon>Eukaryota</taxon>
        <taxon>Viridiplantae</taxon>
        <taxon>Streptophyta</taxon>
        <taxon>Embryophyta</taxon>
        <taxon>Tracheophyta</taxon>
        <taxon>Spermatophyta</taxon>
        <taxon>Magnoliopsida</taxon>
        <taxon>eudicotyledons</taxon>
        <taxon>Gunneridae</taxon>
        <taxon>Pentapetalae</taxon>
        <taxon>asterids</taxon>
        <taxon>campanulids</taxon>
        <taxon>Asterales</taxon>
        <taxon>Asteraceae</taxon>
        <taxon>Asteroideae</taxon>
        <taxon>Anthemideae</taxon>
        <taxon>Anthemidinae</taxon>
        <taxon>Tanacetum</taxon>
    </lineage>
</organism>
<comment type="caution">
    <text evidence="3">The sequence shown here is derived from an EMBL/GenBank/DDBJ whole genome shotgun (WGS) entry which is preliminary data.</text>
</comment>
<dbReference type="InterPro" id="IPR001584">
    <property type="entry name" value="Integrase_cat-core"/>
</dbReference>
<protein>
    <submittedName>
        <fullName evidence="3">Reverse transcriptase domain-containing protein</fullName>
    </submittedName>
</protein>
<accession>A0ABQ5ATH9</accession>
<dbReference type="Gene3D" id="3.30.420.10">
    <property type="entry name" value="Ribonuclease H-like superfamily/Ribonuclease H"/>
    <property type="match status" value="2"/>
</dbReference>
<dbReference type="PROSITE" id="PS50994">
    <property type="entry name" value="INTEGRASE"/>
    <property type="match status" value="1"/>
</dbReference>
<dbReference type="InterPro" id="IPR002156">
    <property type="entry name" value="RNaseH_domain"/>
</dbReference>
<dbReference type="SUPFAM" id="SSF56672">
    <property type="entry name" value="DNA/RNA polymerases"/>
    <property type="match status" value="1"/>
</dbReference>
<dbReference type="GO" id="GO:0003964">
    <property type="term" value="F:RNA-directed DNA polymerase activity"/>
    <property type="evidence" value="ECO:0007669"/>
    <property type="project" value="UniProtKB-KW"/>
</dbReference>
<dbReference type="InterPro" id="IPR043502">
    <property type="entry name" value="DNA/RNA_pol_sf"/>
</dbReference>
<evidence type="ECO:0000259" key="2">
    <source>
        <dbReference type="PROSITE" id="PS50994"/>
    </source>
</evidence>
<feature type="region of interest" description="Disordered" evidence="1">
    <location>
        <begin position="23"/>
        <end position="43"/>
    </location>
</feature>
<gene>
    <name evidence="3" type="ORF">Tco_0839068</name>
</gene>
<evidence type="ECO:0000313" key="4">
    <source>
        <dbReference type="Proteomes" id="UP001151760"/>
    </source>
</evidence>
<dbReference type="Gene3D" id="3.10.10.10">
    <property type="entry name" value="HIV Type 1 Reverse Transcriptase, subunit A, domain 1"/>
    <property type="match status" value="1"/>
</dbReference>
<keyword evidence="3" id="KW-0695">RNA-directed DNA polymerase</keyword>
<keyword evidence="3" id="KW-0548">Nucleotidyltransferase</keyword>
<keyword evidence="3" id="KW-0808">Transferase</keyword>
<dbReference type="Pfam" id="PF13456">
    <property type="entry name" value="RVT_3"/>
    <property type="match status" value="1"/>
</dbReference>
<reference evidence="3" key="1">
    <citation type="journal article" date="2022" name="Int. J. Mol. Sci.">
        <title>Draft Genome of Tanacetum Coccineum: Genomic Comparison of Closely Related Tanacetum-Family Plants.</title>
        <authorList>
            <person name="Yamashiro T."/>
            <person name="Shiraishi A."/>
            <person name="Nakayama K."/>
            <person name="Satake H."/>
        </authorList>
    </citation>
    <scope>NUCLEOTIDE SEQUENCE</scope>
</reference>
<sequence length="588" mass="65716">MHLRRQIEELIKNGKLSHVIKELKQGSGKDQPKAAKKGETSGKDKPLAILMVQPWQRPMGQISLPVKIGDAEHFTSTWMNFVVVRSSSSYNGIIERSGVRKIQVVPSTAHGKLKFPVPRGILSLRSSKIIPLECTMVSGPEAQPSNVIQAADERINVAIHPEYPKQTIAIGSTLTEEGRKALVSRHIAEHRLNVREGYSPVRQKKRSQAPERNKAIQEEVEKLVDASIMKEVHYHKCQSDLPASGRQSVPKSNWQKSEGRSYVKSAIHKVSKRRTKAEWKLASLNRFLSKSAEKSLPFFKTLKKCTRKSDFQWTAEAEVGFKQMKKLIAGLPTLTAPMEKEELIVYLAAAREAVSAVLMTKRGRSKCQSTLLAMPYGFDATNNEAEYKSLIAGLRITEQMGVQNLQTNVDSHLVANQGNRSYIAKESGMVQYLEKVKALASSFKKFSIKQYACWDKICGSKGHTDGILLANNACGCKKDDKGMSRLPGSPPRAKKPWIEAKPVTTITGIQIKKFVLDNIVCRFALPGNIISDNGKQFRDNPFKDWCEKLCIRQYFASVKHPQASGLVERENKSLGEGIKARLDERSKD</sequence>
<evidence type="ECO:0000256" key="1">
    <source>
        <dbReference type="SAM" id="MobiDB-lite"/>
    </source>
</evidence>
<dbReference type="PANTHER" id="PTHR48475">
    <property type="entry name" value="RIBONUCLEASE H"/>
    <property type="match status" value="1"/>
</dbReference>
<dbReference type="SUPFAM" id="SSF53098">
    <property type="entry name" value="Ribonuclease H-like"/>
    <property type="match status" value="1"/>
</dbReference>
<dbReference type="Proteomes" id="UP001151760">
    <property type="component" value="Unassembled WGS sequence"/>
</dbReference>
<dbReference type="InterPro" id="IPR012337">
    <property type="entry name" value="RNaseH-like_sf"/>
</dbReference>
<dbReference type="InterPro" id="IPR036397">
    <property type="entry name" value="RNaseH_sf"/>
</dbReference>
<dbReference type="EMBL" id="BQNB010012522">
    <property type="protein sequence ID" value="GJT04606.1"/>
    <property type="molecule type" value="Genomic_DNA"/>
</dbReference>
<keyword evidence="4" id="KW-1185">Reference proteome</keyword>
<reference evidence="3" key="2">
    <citation type="submission" date="2022-01" db="EMBL/GenBank/DDBJ databases">
        <authorList>
            <person name="Yamashiro T."/>
            <person name="Shiraishi A."/>
            <person name="Satake H."/>
            <person name="Nakayama K."/>
        </authorList>
    </citation>
    <scope>NUCLEOTIDE SEQUENCE</scope>
</reference>
<feature type="domain" description="Integrase catalytic" evidence="2">
    <location>
        <begin position="497"/>
        <end position="588"/>
    </location>
</feature>
<proteinExistence type="predicted"/>
<evidence type="ECO:0000313" key="3">
    <source>
        <dbReference type="EMBL" id="GJT04606.1"/>
    </source>
</evidence>
<dbReference type="PANTHER" id="PTHR48475:SF2">
    <property type="entry name" value="RIBONUCLEASE H"/>
    <property type="match status" value="1"/>
</dbReference>
<feature type="compositionally biased region" description="Basic and acidic residues" evidence="1">
    <location>
        <begin position="30"/>
        <end position="43"/>
    </location>
</feature>